<evidence type="ECO:0000313" key="4">
    <source>
        <dbReference type="Proteomes" id="UP000004750"/>
    </source>
</evidence>
<accession>G9ZIV4</accession>
<organism evidence="3 4">
    <name type="scientific">Cardiobacterium valvarum F0432</name>
    <dbReference type="NCBI Taxonomy" id="797473"/>
    <lineage>
        <taxon>Bacteria</taxon>
        <taxon>Pseudomonadati</taxon>
        <taxon>Pseudomonadota</taxon>
        <taxon>Gammaproteobacteria</taxon>
        <taxon>Cardiobacteriales</taxon>
        <taxon>Cardiobacteriaceae</taxon>
        <taxon>Cardiobacterium</taxon>
    </lineage>
</organism>
<evidence type="ECO:0000256" key="2">
    <source>
        <dbReference type="SAM" id="SignalP"/>
    </source>
</evidence>
<sequence>MKPMKLNKAALILACLLTTTTYAESYPRLDPNSLINGSPDNPPITVNIAALQNALQNLGDHAGDYPPRFDSDADRAQAIKDLAPLAILLEDMTKNSAASGKKDNEAHLASLQMSARLYWIGHNLDQPGYAEKAHNAYVQLLKLAPKNRKAEVEDELGRFLASVGKGDEAVQYLRNAYKSGYTDSGFPLGMTLLIQGQKEEAIRILQDYAQKNPNDPRPQQVLEAVNSGQFEIRRE</sequence>
<protein>
    <submittedName>
        <fullName evidence="3">Tetratricopeptide repeat protein</fullName>
    </submittedName>
</protein>
<dbReference type="Proteomes" id="UP000004750">
    <property type="component" value="Unassembled WGS sequence"/>
</dbReference>
<feature type="region of interest" description="Disordered" evidence="1">
    <location>
        <begin position="210"/>
        <end position="235"/>
    </location>
</feature>
<name>G9ZIV4_9GAMM</name>
<dbReference type="Gene3D" id="1.25.40.10">
    <property type="entry name" value="Tetratricopeptide repeat domain"/>
    <property type="match status" value="1"/>
</dbReference>
<dbReference type="SUPFAM" id="SSF48452">
    <property type="entry name" value="TPR-like"/>
    <property type="match status" value="1"/>
</dbReference>
<evidence type="ECO:0000313" key="3">
    <source>
        <dbReference type="EMBL" id="EHM50924.1"/>
    </source>
</evidence>
<feature type="signal peptide" evidence="2">
    <location>
        <begin position="1"/>
        <end position="23"/>
    </location>
</feature>
<dbReference type="AlphaFoldDB" id="G9ZIV4"/>
<comment type="caution">
    <text evidence="3">The sequence shown here is derived from an EMBL/GenBank/DDBJ whole genome shotgun (WGS) entry which is preliminary data.</text>
</comment>
<dbReference type="InterPro" id="IPR011990">
    <property type="entry name" value="TPR-like_helical_dom_sf"/>
</dbReference>
<dbReference type="EMBL" id="AGCM01000169">
    <property type="protein sequence ID" value="EHM50924.1"/>
    <property type="molecule type" value="Genomic_DNA"/>
</dbReference>
<reference evidence="3 4" key="1">
    <citation type="submission" date="2011-08" db="EMBL/GenBank/DDBJ databases">
        <authorList>
            <person name="Weinstock G."/>
            <person name="Sodergren E."/>
            <person name="Clifton S."/>
            <person name="Fulton L."/>
            <person name="Fulton B."/>
            <person name="Courtney L."/>
            <person name="Fronick C."/>
            <person name="Harrison M."/>
            <person name="Strong C."/>
            <person name="Farmer C."/>
            <person name="Delahaunty K."/>
            <person name="Markovic C."/>
            <person name="Hall O."/>
            <person name="Minx P."/>
            <person name="Tomlinson C."/>
            <person name="Mitreva M."/>
            <person name="Hou S."/>
            <person name="Chen J."/>
            <person name="Wollam A."/>
            <person name="Pepin K.H."/>
            <person name="Johnson M."/>
            <person name="Bhonagiri V."/>
            <person name="Zhang X."/>
            <person name="Suruliraj S."/>
            <person name="Warren W."/>
            <person name="Chinwalla A."/>
            <person name="Mardis E.R."/>
            <person name="Wilson R.K."/>
        </authorList>
    </citation>
    <scope>NUCLEOTIDE SEQUENCE [LARGE SCALE GENOMIC DNA]</scope>
    <source>
        <strain evidence="3 4">F0432</strain>
    </source>
</reference>
<dbReference type="STRING" id="797473.HMPREF9080_02721"/>
<evidence type="ECO:0000256" key="1">
    <source>
        <dbReference type="SAM" id="MobiDB-lite"/>
    </source>
</evidence>
<feature type="chain" id="PRO_5003529404" evidence="2">
    <location>
        <begin position="24"/>
        <end position="235"/>
    </location>
</feature>
<keyword evidence="2" id="KW-0732">Signal</keyword>
<dbReference type="HOGENOM" id="CLU_1105779_0_0_6"/>
<proteinExistence type="predicted"/>
<gene>
    <name evidence="3" type="ORF">HMPREF9080_02721</name>
</gene>